<keyword evidence="1" id="KW-0812">Transmembrane</keyword>
<reference evidence="2 3" key="1">
    <citation type="submission" date="2018-06" db="EMBL/GenBank/DDBJ databases">
        <title>Genomic Encyclopedia of Archaeal and Bacterial Type Strains, Phase II (KMG-II): from individual species to whole genera.</title>
        <authorList>
            <person name="Goeker M."/>
        </authorList>
    </citation>
    <scope>NUCLEOTIDE SEQUENCE [LARGE SCALE GENOMIC DNA]</scope>
    <source>
        <strain evidence="2 3">DSM 22011</strain>
    </source>
</reference>
<feature type="transmembrane region" description="Helical" evidence="1">
    <location>
        <begin position="41"/>
        <end position="62"/>
    </location>
</feature>
<feature type="transmembrane region" description="Helical" evidence="1">
    <location>
        <begin position="133"/>
        <end position="153"/>
    </location>
</feature>
<keyword evidence="1" id="KW-1133">Transmembrane helix</keyword>
<evidence type="ECO:0008006" key="4">
    <source>
        <dbReference type="Google" id="ProtNLM"/>
    </source>
</evidence>
<gene>
    <name evidence="2" type="ORF">ATI53_1003129</name>
</gene>
<sequence length="313" mass="33904">MTKTPANKSSKGMTTGLATDMAWDVAKGMSRARMAPNDDSLGPLDSALGVLFLASFPVFLLLFQGRGVAVFTAILLLALFLVALRLIHRGQQICNAYDRAGSARAPKVPRKAVGAALIGLMVALLAGHHFDALYAPALLGLLATALGIAAFGMDPRKDKGEPGALRATDDPVDLHRLQPSTSETLMRIDAKFEELATEIANLGDAEVTRRFEALHMGVMGLIRALGEDGAGMRRLRKPVTTLVEMIRRENASLQVAWSTGDRFRARRRYLAHLTAIGEAFEVCARKSGAKTGRDAFELQADVLWNRMPRDRVA</sequence>
<name>A0A327YLX4_9RHOB</name>
<evidence type="ECO:0000313" key="2">
    <source>
        <dbReference type="EMBL" id="RAK21973.1"/>
    </source>
</evidence>
<evidence type="ECO:0000313" key="3">
    <source>
        <dbReference type="Proteomes" id="UP000249165"/>
    </source>
</evidence>
<dbReference type="AlphaFoldDB" id="A0A327YLX4"/>
<organism evidence="2 3">
    <name type="scientific">Salipiger aestuarii</name>
    <dbReference type="NCBI Taxonomy" id="568098"/>
    <lineage>
        <taxon>Bacteria</taxon>
        <taxon>Pseudomonadati</taxon>
        <taxon>Pseudomonadota</taxon>
        <taxon>Alphaproteobacteria</taxon>
        <taxon>Rhodobacterales</taxon>
        <taxon>Roseobacteraceae</taxon>
        <taxon>Salipiger</taxon>
    </lineage>
</organism>
<protein>
    <recommendedName>
        <fullName evidence="4">5-bromo-4-chloroindolyl phosphate hydrolysis protein</fullName>
    </recommendedName>
</protein>
<dbReference type="EMBL" id="QLMG01000003">
    <property type="protein sequence ID" value="RAK21973.1"/>
    <property type="molecule type" value="Genomic_DNA"/>
</dbReference>
<proteinExistence type="predicted"/>
<evidence type="ECO:0000256" key="1">
    <source>
        <dbReference type="SAM" id="Phobius"/>
    </source>
</evidence>
<dbReference type="RefSeq" id="WP_111549705.1">
    <property type="nucleotide sequence ID" value="NZ_LIGK01000001.1"/>
</dbReference>
<accession>A0A327YLX4</accession>
<dbReference type="Proteomes" id="UP000249165">
    <property type="component" value="Unassembled WGS sequence"/>
</dbReference>
<comment type="caution">
    <text evidence="2">The sequence shown here is derived from an EMBL/GenBank/DDBJ whole genome shotgun (WGS) entry which is preliminary data.</text>
</comment>
<dbReference type="OrthoDB" id="7877480at2"/>
<keyword evidence="1" id="KW-0472">Membrane</keyword>
<feature type="transmembrane region" description="Helical" evidence="1">
    <location>
        <begin position="68"/>
        <end position="87"/>
    </location>
</feature>
<keyword evidence="3" id="KW-1185">Reference proteome</keyword>
<feature type="transmembrane region" description="Helical" evidence="1">
    <location>
        <begin position="108"/>
        <end position="127"/>
    </location>
</feature>